<proteinExistence type="inferred from homology"/>
<evidence type="ECO:0000313" key="5">
    <source>
        <dbReference type="Proteomes" id="UP000824156"/>
    </source>
</evidence>
<dbReference type="Proteomes" id="UP000824156">
    <property type="component" value="Unassembled WGS sequence"/>
</dbReference>
<dbReference type="AlphaFoldDB" id="A0A9D2AZ42"/>
<protein>
    <submittedName>
        <fullName evidence="4">4'-phosphopantetheinyl transferase superfamily protein</fullName>
    </submittedName>
</protein>
<evidence type="ECO:0000259" key="3">
    <source>
        <dbReference type="Pfam" id="PF01648"/>
    </source>
</evidence>
<dbReference type="GO" id="GO:0008897">
    <property type="term" value="F:holo-[acyl-carrier-protein] synthase activity"/>
    <property type="evidence" value="ECO:0007669"/>
    <property type="project" value="InterPro"/>
</dbReference>
<gene>
    <name evidence="4" type="ORF">H9853_05785</name>
</gene>
<feature type="domain" description="4'-phosphopantetheinyl transferase" evidence="3">
    <location>
        <begin position="108"/>
        <end position="205"/>
    </location>
</feature>
<reference evidence="4" key="2">
    <citation type="submission" date="2021-04" db="EMBL/GenBank/DDBJ databases">
        <authorList>
            <person name="Gilroy R."/>
        </authorList>
    </citation>
    <scope>NUCLEOTIDE SEQUENCE</scope>
    <source>
        <strain evidence="4">1719</strain>
    </source>
</reference>
<evidence type="ECO:0000256" key="2">
    <source>
        <dbReference type="ARBA" id="ARBA00022679"/>
    </source>
</evidence>
<dbReference type="EMBL" id="DXEZ01000159">
    <property type="protein sequence ID" value="HIX54519.1"/>
    <property type="molecule type" value="Genomic_DNA"/>
</dbReference>
<comment type="similarity">
    <text evidence="1">Belongs to the P-Pant transferase superfamily. Gsp/Sfp/HetI/AcpT family.</text>
</comment>
<name>A0A9D2AZ42_9SPHI</name>
<dbReference type="SUPFAM" id="SSF56214">
    <property type="entry name" value="4'-phosphopantetheinyl transferase"/>
    <property type="match status" value="2"/>
</dbReference>
<dbReference type="GO" id="GO:0005829">
    <property type="term" value="C:cytosol"/>
    <property type="evidence" value="ECO:0007669"/>
    <property type="project" value="TreeGrafter"/>
</dbReference>
<dbReference type="Gene3D" id="3.90.470.20">
    <property type="entry name" value="4'-phosphopantetheinyl transferase domain"/>
    <property type="match status" value="1"/>
</dbReference>
<dbReference type="InterPro" id="IPR050559">
    <property type="entry name" value="P-Pant_transferase_sf"/>
</dbReference>
<dbReference type="PANTHER" id="PTHR12215:SF10">
    <property type="entry name" value="L-AMINOADIPATE-SEMIALDEHYDE DEHYDROGENASE-PHOSPHOPANTETHEINYL TRANSFERASE"/>
    <property type="match status" value="1"/>
</dbReference>
<dbReference type="PANTHER" id="PTHR12215">
    <property type="entry name" value="PHOSPHOPANTETHEINE TRANSFERASE"/>
    <property type="match status" value="1"/>
</dbReference>
<accession>A0A9D2AZ42</accession>
<dbReference type="GO" id="GO:0000287">
    <property type="term" value="F:magnesium ion binding"/>
    <property type="evidence" value="ECO:0007669"/>
    <property type="project" value="InterPro"/>
</dbReference>
<dbReference type="InterPro" id="IPR008278">
    <property type="entry name" value="4-PPantetheinyl_Trfase_dom"/>
</dbReference>
<comment type="caution">
    <text evidence="4">The sequence shown here is derived from an EMBL/GenBank/DDBJ whole genome shotgun (WGS) entry which is preliminary data.</text>
</comment>
<sequence>MPLIELRDLGNDAKLAVWKISETEEQLYEYLQLHAGEKDFISRLRKGKRTLQWMASRALLRELLNTKDPISCPSDAHGKPYLVGFPYKISITHSFDYAGVILNAKGECGIDIELVKPKIKLIAHKFLKEQELDFIRSNDQELDALYACWCAKEAVYKLIGKKGTSFRKHMTIQPFDFRAQNYLTLQLDLNGHSRVFKVYYEKLNGYMMGYVVE</sequence>
<dbReference type="InterPro" id="IPR037143">
    <property type="entry name" value="4-PPantetheinyl_Trfase_dom_sf"/>
</dbReference>
<dbReference type="GO" id="GO:0019878">
    <property type="term" value="P:lysine biosynthetic process via aminoadipic acid"/>
    <property type="evidence" value="ECO:0007669"/>
    <property type="project" value="TreeGrafter"/>
</dbReference>
<organism evidence="4 5">
    <name type="scientific">Candidatus Sphingobacterium stercoripullorum</name>
    <dbReference type="NCBI Taxonomy" id="2838759"/>
    <lineage>
        <taxon>Bacteria</taxon>
        <taxon>Pseudomonadati</taxon>
        <taxon>Bacteroidota</taxon>
        <taxon>Sphingobacteriia</taxon>
        <taxon>Sphingobacteriales</taxon>
        <taxon>Sphingobacteriaceae</taxon>
        <taxon>Sphingobacterium</taxon>
    </lineage>
</organism>
<keyword evidence="2 4" id="KW-0808">Transferase</keyword>
<reference evidence="4" key="1">
    <citation type="journal article" date="2021" name="PeerJ">
        <title>Extensive microbial diversity within the chicken gut microbiome revealed by metagenomics and culture.</title>
        <authorList>
            <person name="Gilroy R."/>
            <person name="Ravi A."/>
            <person name="Getino M."/>
            <person name="Pursley I."/>
            <person name="Horton D.L."/>
            <person name="Alikhan N.F."/>
            <person name="Baker D."/>
            <person name="Gharbi K."/>
            <person name="Hall N."/>
            <person name="Watson M."/>
            <person name="Adriaenssens E.M."/>
            <person name="Foster-Nyarko E."/>
            <person name="Jarju S."/>
            <person name="Secka A."/>
            <person name="Antonio M."/>
            <person name="Oren A."/>
            <person name="Chaudhuri R.R."/>
            <person name="La Ragione R."/>
            <person name="Hildebrand F."/>
            <person name="Pallen M.J."/>
        </authorList>
    </citation>
    <scope>NUCLEOTIDE SEQUENCE</scope>
    <source>
        <strain evidence="4">1719</strain>
    </source>
</reference>
<evidence type="ECO:0000313" key="4">
    <source>
        <dbReference type="EMBL" id="HIX54519.1"/>
    </source>
</evidence>
<dbReference type="Pfam" id="PF01648">
    <property type="entry name" value="ACPS"/>
    <property type="match status" value="1"/>
</dbReference>
<evidence type="ECO:0000256" key="1">
    <source>
        <dbReference type="ARBA" id="ARBA00010990"/>
    </source>
</evidence>